<gene>
    <name evidence="1" type="ORF">NADRNF5_0602</name>
</gene>
<evidence type="ECO:0000313" key="2">
    <source>
        <dbReference type="Proteomes" id="UP000032408"/>
    </source>
</evidence>
<dbReference type="AlphaFoldDB" id="A0A0D5C180"/>
<dbReference type="EMBL" id="CP011070">
    <property type="protein sequence ID" value="AJW70298.1"/>
    <property type="molecule type" value="Genomic_DNA"/>
</dbReference>
<name>A0A0D5C180_9ARCH</name>
<dbReference type="RefSeq" id="WP_148313045.1">
    <property type="nucleotide sequence ID" value="NZ_CP011070.1"/>
</dbReference>
<dbReference type="OrthoDB" id="2249at2157"/>
<organism evidence="1 2">
    <name type="scientific">Nitrosopumilus adriaticus</name>
    <dbReference type="NCBI Taxonomy" id="1580092"/>
    <lineage>
        <taxon>Archaea</taxon>
        <taxon>Nitrososphaerota</taxon>
        <taxon>Nitrososphaeria</taxon>
        <taxon>Nitrosopumilales</taxon>
        <taxon>Nitrosopumilaceae</taxon>
        <taxon>Nitrosopumilus</taxon>
    </lineage>
</organism>
<proteinExistence type="predicted"/>
<evidence type="ECO:0000313" key="1">
    <source>
        <dbReference type="EMBL" id="AJW70298.1"/>
    </source>
</evidence>
<dbReference type="Proteomes" id="UP000032408">
    <property type="component" value="Chromosome"/>
</dbReference>
<sequence>MPNQFSQLLCIDTIRNANNHLEPGQSTMLACESKPKSKVKSALTILKDHDYSLWIELYEHNLAEKIIGIYSDAIKRKILLHIDKPIPKDEMLRHAGVSQSGAYRKFNELLQDGFILPVGYTKTTNRVRLYDKIISKAEFSVSTRVSQIRLQVNLSRLPKYPIGEAVYP</sequence>
<accession>A0A0D5C180</accession>
<dbReference type="GeneID" id="24819835"/>
<protein>
    <submittedName>
        <fullName evidence="1">Uncharacterized protein</fullName>
    </submittedName>
</protein>
<dbReference type="KEGG" id="nin:NADRNF5_0602"/>
<keyword evidence="2" id="KW-1185">Reference proteome</keyword>
<reference evidence="1 2" key="2">
    <citation type="journal article" date="2016" name="ISME J.">
        <title>Physiological and genomic characterization of two novel marine thaumarchaeal strains indicates niche differentiation.</title>
        <authorList>
            <person name="Bayer B."/>
            <person name="Vojvoda J."/>
            <person name="Offre P."/>
            <person name="Alves R.J."/>
            <person name="Elisabeth N.H."/>
            <person name="Garcia J.A."/>
            <person name="Volland J.M."/>
            <person name="Srivastava A."/>
            <person name="Schleper C."/>
            <person name="Herndl G.J."/>
        </authorList>
    </citation>
    <scope>NUCLEOTIDE SEQUENCE [LARGE SCALE GENOMIC DNA]</scope>
    <source>
        <strain evidence="1 2">NF5</strain>
    </source>
</reference>
<dbReference type="HOGENOM" id="CLU_1582833_0_0_2"/>
<reference evidence="2" key="1">
    <citation type="submission" date="2015-03" db="EMBL/GenBank/DDBJ databases">
        <title>Characterization of two novel Thaumarchaeota isolated from the Northern Adriatic Sea.</title>
        <authorList>
            <person name="Bayer B."/>
            <person name="Vojvoda J."/>
            <person name="Offre P."/>
            <person name="Srivastava A."/>
            <person name="Elisabeth N."/>
            <person name="Garcia J.A.L."/>
            <person name="Schleper C."/>
            <person name="Herndl G.J."/>
        </authorList>
    </citation>
    <scope>NUCLEOTIDE SEQUENCE [LARGE SCALE GENOMIC DNA]</scope>
    <source>
        <strain evidence="2">NF5</strain>
    </source>
</reference>
<dbReference type="STRING" id="1580092.NADRNF5_0602"/>